<dbReference type="AlphaFoldDB" id="A0A5C8PEZ6"/>
<evidence type="ECO:0000259" key="1">
    <source>
        <dbReference type="Pfam" id="PF13403"/>
    </source>
</evidence>
<comment type="caution">
    <text evidence="2">The sequence shown here is derived from an EMBL/GenBank/DDBJ whole genome shotgun (WGS) entry which is preliminary data.</text>
</comment>
<protein>
    <recommendedName>
        <fullName evidence="1">Hedgehog/Intein (Hint) domain-containing protein</fullName>
    </recommendedName>
</protein>
<feature type="domain" description="Hedgehog/Intein (Hint)" evidence="1">
    <location>
        <begin position="140"/>
        <end position="203"/>
    </location>
</feature>
<evidence type="ECO:0000313" key="2">
    <source>
        <dbReference type="EMBL" id="TXL72186.1"/>
    </source>
</evidence>
<dbReference type="Proteomes" id="UP000321638">
    <property type="component" value="Unassembled WGS sequence"/>
</dbReference>
<sequence length="223" mass="23684">MDYSDRPHCAPTGLAECSQGCWPRRPGQQVNSADKLGPARFAVAGFLFEATRHVSFRGRFFCEPAHVSCQRGEDGMSVRSAKADRARRNALKSAMLVSAFLVTSALHRQASADPGNNGNGKGGCGKGQQTNGCGGNGGHCFAQGTLVRTREGHRPIETLAAGDMVAVRSGDFAPIRAMVSHTLNSVSGKWVGESNLPVLIQRGTRLTRTFASRLGIPSTLMVS</sequence>
<reference evidence="2 3" key="1">
    <citation type="submission" date="2019-06" db="EMBL/GenBank/DDBJ databases">
        <title>New taxonomy in bacterial strain CC-CFT640, isolated from vineyard.</title>
        <authorList>
            <person name="Lin S.-Y."/>
            <person name="Tsai C.-F."/>
            <person name="Young C.-C."/>
        </authorList>
    </citation>
    <scope>NUCLEOTIDE SEQUENCE [LARGE SCALE GENOMIC DNA]</scope>
    <source>
        <strain evidence="2 3">CC-CFT640</strain>
    </source>
</reference>
<proteinExistence type="predicted"/>
<dbReference type="Pfam" id="PF13403">
    <property type="entry name" value="Hint_2"/>
    <property type="match status" value="1"/>
</dbReference>
<dbReference type="SUPFAM" id="SSF51294">
    <property type="entry name" value="Hedgehog/intein (Hint) domain"/>
    <property type="match status" value="1"/>
</dbReference>
<accession>A0A5C8PEZ6</accession>
<dbReference type="InterPro" id="IPR028992">
    <property type="entry name" value="Hedgehog/Intein_dom"/>
</dbReference>
<organism evidence="2 3">
    <name type="scientific">Vineibacter terrae</name>
    <dbReference type="NCBI Taxonomy" id="2586908"/>
    <lineage>
        <taxon>Bacteria</taxon>
        <taxon>Pseudomonadati</taxon>
        <taxon>Pseudomonadota</taxon>
        <taxon>Alphaproteobacteria</taxon>
        <taxon>Hyphomicrobiales</taxon>
        <taxon>Vineibacter</taxon>
    </lineage>
</organism>
<dbReference type="EMBL" id="VDUZ01000035">
    <property type="protein sequence ID" value="TXL72186.1"/>
    <property type="molecule type" value="Genomic_DNA"/>
</dbReference>
<evidence type="ECO:0000313" key="3">
    <source>
        <dbReference type="Proteomes" id="UP000321638"/>
    </source>
</evidence>
<gene>
    <name evidence="2" type="ORF">FHP25_26520</name>
</gene>
<dbReference type="OrthoDB" id="7284755at2"/>
<dbReference type="InterPro" id="IPR036844">
    <property type="entry name" value="Hint_dom_sf"/>
</dbReference>
<dbReference type="Gene3D" id="2.170.16.10">
    <property type="entry name" value="Hedgehog/Intein (Hint) domain"/>
    <property type="match status" value="1"/>
</dbReference>
<keyword evidence="3" id="KW-1185">Reference proteome</keyword>
<name>A0A5C8PEZ6_9HYPH</name>